<gene>
    <name evidence="1" type="ORF">BV22DRAFT_977013</name>
</gene>
<protein>
    <submittedName>
        <fullName evidence="1">Phosphoenolpyruvate/pyruvate domain-containing protein</fullName>
    </submittedName>
</protein>
<proteinExistence type="predicted"/>
<dbReference type="EMBL" id="MU266405">
    <property type="protein sequence ID" value="KAH7925286.1"/>
    <property type="molecule type" value="Genomic_DNA"/>
</dbReference>
<feature type="non-terminal residue" evidence="1">
    <location>
        <position position="161"/>
    </location>
</feature>
<reference evidence="1" key="1">
    <citation type="journal article" date="2021" name="New Phytol.">
        <title>Evolutionary innovations through gain and loss of genes in the ectomycorrhizal Boletales.</title>
        <authorList>
            <person name="Wu G."/>
            <person name="Miyauchi S."/>
            <person name="Morin E."/>
            <person name="Kuo A."/>
            <person name="Drula E."/>
            <person name="Varga T."/>
            <person name="Kohler A."/>
            <person name="Feng B."/>
            <person name="Cao Y."/>
            <person name="Lipzen A."/>
            <person name="Daum C."/>
            <person name="Hundley H."/>
            <person name="Pangilinan J."/>
            <person name="Johnson J."/>
            <person name="Barry K."/>
            <person name="LaButti K."/>
            <person name="Ng V."/>
            <person name="Ahrendt S."/>
            <person name="Min B."/>
            <person name="Choi I.G."/>
            <person name="Park H."/>
            <person name="Plett J.M."/>
            <person name="Magnuson J."/>
            <person name="Spatafora J.W."/>
            <person name="Nagy L.G."/>
            <person name="Henrissat B."/>
            <person name="Grigoriev I.V."/>
            <person name="Yang Z.L."/>
            <person name="Xu J."/>
            <person name="Martin F.M."/>
        </authorList>
    </citation>
    <scope>NUCLEOTIDE SEQUENCE</scope>
    <source>
        <strain evidence="1">KUC20120723A-06</strain>
    </source>
</reference>
<evidence type="ECO:0000313" key="2">
    <source>
        <dbReference type="Proteomes" id="UP000790709"/>
    </source>
</evidence>
<keyword evidence="2" id="KW-1185">Reference proteome</keyword>
<sequence>RIVREGGAEAVKLEGGAEVAGVVSALTAVGIPVMAHVGLTPQRHTALSGYRVQGRTAATARPILHAALALQDAGAFAVVLEAVPTPLAAYITHRLSVPTIGIGAGRGTRGQILVWDDVMGTWDGHKAKFVRRFADVGAEVAGGVGAFVGAVTDGSFPDAKE</sequence>
<organism evidence="1 2">
    <name type="scientific">Leucogyrophana mollusca</name>
    <dbReference type="NCBI Taxonomy" id="85980"/>
    <lineage>
        <taxon>Eukaryota</taxon>
        <taxon>Fungi</taxon>
        <taxon>Dikarya</taxon>
        <taxon>Basidiomycota</taxon>
        <taxon>Agaricomycotina</taxon>
        <taxon>Agaricomycetes</taxon>
        <taxon>Agaricomycetidae</taxon>
        <taxon>Boletales</taxon>
        <taxon>Boletales incertae sedis</taxon>
        <taxon>Leucogyrophana</taxon>
    </lineage>
</organism>
<accession>A0ACB8BIH0</accession>
<feature type="non-terminal residue" evidence="1">
    <location>
        <position position="1"/>
    </location>
</feature>
<dbReference type="Proteomes" id="UP000790709">
    <property type="component" value="Unassembled WGS sequence"/>
</dbReference>
<comment type="caution">
    <text evidence="1">The sequence shown here is derived from an EMBL/GenBank/DDBJ whole genome shotgun (WGS) entry which is preliminary data.</text>
</comment>
<evidence type="ECO:0000313" key="1">
    <source>
        <dbReference type="EMBL" id="KAH7925286.1"/>
    </source>
</evidence>
<name>A0ACB8BIH0_9AGAM</name>